<dbReference type="CDD" id="cd12415">
    <property type="entry name" value="RRM3_RBM28_like"/>
    <property type="match status" value="1"/>
</dbReference>
<evidence type="ECO:0000256" key="1">
    <source>
        <dbReference type="ARBA" id="ARBA00004123"/>
    </source>
</evidence>
<sequence>FPSNLSFDTEEEALGELLEQFGELQYVCIVLHPDTEQSKGCAFAQFKTQEAAQKCLKAAQEESELGGLRLEGRQLRIDLAVSRDQAEKLRGSKPKKPPGTRNLYLAREGLIRAGTKAAEGVSEADMAKRARFEELKHQKLKDQNIFVSRTRLCVHNLPKAVDSSQLRRLLLRLFQGGPAPWIKEVAVLGESPGGFGVQCPPQPPHFQRPIVEFSLEDRRKLKLKEQRTQRSLLKLQQKPPEKGPKPPEKGPKPPEKDPKPPEQDLDPKPSQGKQNPLCKETKKGPEAPPVPHTGAVPWSGFRTELGGQPRDGAPRTKVLALPSHR</sequence>
<dbReference type="Gene3D" id="3.30.70.330">
    <property type="match status" value="1"/>
</dbReference>
<dbReference type="PANTHER" id="PTHR48039:SF5">
    <property type="entry name" value="RNA-BINDING PROTEIN 28"/>
    <property type="match status" value="1"/>
</dbReference>
<dbReference type="Pfam" id="PF00076">
    <property type="entry name" value="RRM_1"/>
    <property type="match status" value="1"/>
</dbReference>
<evidence type="ECO:0000256" key="3">
    <source>
        <dbReference type="ARBA" id="ARBA00022884"/>
    </source>
</evidence>
<dbReference type="InterPro" id="IPR012677">
    <property type="entry name" value="Nucleotide-bd_a/b_plait_sf"/>
</dbReference>
<comment type="subcellular location">
    <subcellularLocation>
        <location evidence="1">Nucleus</location>
    </subcellularLocation>
</comment>
<dbReference type="PANTHER" id="PTHR48039">
    <property type="entry name" value="RNA-BINDING MOTIF PROTEIN 14B"/>
    <property type="match status" value="1"/>
</dbReference>
<dbReference type="GO" id="GO:0005730">
    <property type="term" value="C:nucleolus"/>
    <property type="evidence" value="ECO:0007669"/>
    <property type="project" value="TreeGrafter"/>
</dbReference>
<feature type="region of interest" description="Disordered" evidence="6">
    <location>
        <begin position="226"/>
        <end position="325"/>
    </location>
</feature>
<keyword evidence="9" id="KW-1185">Reference proteome</keyword>
<evidence type="ECO:0000259" key="7">
    <source>
        <dbReference type="PROSITE" id="PS50102"/>
    </source>
</evidence>
<dbReference type="Proteomes" id="UP000611227">
    <property type="component" value="Unassembled WGS sequence"/>
</dbReference>
<dbReference type="GO" id="GO:0003729">
    <property type="term" value="F:mRNA binding"/>
    <property type="evidence" value="ECO:0007669"/>
    <property type="project" value="TreeGrafter"/>
</dbReference>
<evidence type="ECO:0000256" key="5">
    <source>
        <dbReference type="PROSITE-ProRule" id="PRU00176"/>
    </source>
</evidence>
<dbReference type="InterPro" id="IPR000504">
    <property type="entry name" value="RRM_dom"/>
</dbReference>
<reference evidence="8" key="1">
    <citation type="submission" date="2019-09" db="EMBL/GenBank/DDBJ databases">
        <title>Bird 10,000 Genomes (B10K) Project - Family phase.</title>
        <authorList>
            <person name="Zhang G."/>
        </authorList>
    </citation>
    <scope>NUCLEOTIDE SEQUENCE</scope>
    <source>
        <strain evidence="8">B10K-DU-001-30</strain>
        <tissue evidence="8">Muscle</tissue>
    </source>
</reference>
<dbReference type="SMART" id="SM00360">
    <property type="entry name" value="RRM"/>
    <property type="match status" value="1"/>
</dbReference>
<dbReference type="PROSITE" id="PS50102">
    <property type="entry name" value="RRM"/>
    <property type="match status" value="1"/>
</dbReference>
<accession>A0A852BW35</accession>
<evidence type="ECO:0000313" key="8">
    <source>
        <dbReference type="EMBL" id="NXP72175.1"/>
    </source>
</evidence>
<evidence type="ECO:0000256" key="2">
    <source>
        <dbReference type="ARBA" id="ARBA00022737"/>
    </source>
</evidence>
<feature type="non-terminal residue" evidence="8">
    <location>
        <position position="325"/>
    </location>
</feature>
<keyword evidence="3 5" id="KW-0694">RNA-binding</keyword>
<organism evidence="8 9">
    <name type="scientific">Ramphastos sulfuratus</name>
    <dbReference type="NCBI Taxonomy" id="322582"/>
    <lineage>
        <taxon>Eukaryota</taxon>
        <taxon>Metazoa</taxon>
        <taxon>Chordata</taxon>
        <taxon>Craniata</taxon>
        <taxon>Vertebrata</taxon>
        <taxon>Euteleostomi</taxon>
        <taxon>Archelosauria</taxon>
        <taxon>Archosauria</taxon>
        <taxon>Dinosauria</taxon>
        <taxon>Saurischia</taxon>
        <taxon>Theropoda</taxon>
        <taxon>Coelurosauria</taxon>
        <taxon>Aves</taxon>
        <taxon>Neognathae</taxon>
        <taxon>Neoaves</taxon>
        <taxon>Telluraves</taxon>
        <taxon>Coraciimorphae</taxon>
        <taxon>Piciformes</taxon>
        <taxon>Ramphastidae</taxon>
        <taxon>Ramphastos</taxon>
    </lineage>
</organism>
<keyword evidence="4" id="KW-0539">Nucleus</keyword>
<dbReference type="InterPro" id="IPR035979">
    <property type="entry name" value="RBD_domain_sf"/>
</dbReference>
<evidence type="ECO:0000313" key="9">
    <source>
        <dbReference type="Proteomes" id="UP000611227"/>
    </source>
</evidence>
<evidence type="ECO:0000256" key="4">
    <source>
        <dbReference type="ARBA" id="ARBA00023242"/>
    </source>
</evidence>
<dbReference type="SUPFAM" id="SSF54928">
    <property type="entry name" value="RNA-binding domain, RBD"/>
    <property type="match status" value="1"/>
</dbReference>
<dbReference type="AlphaFoldDB" id="A0A852BW35"/>
<evidence type="ECO:0000256" key="6">
    <source>
        <dbReference type="SAM" id="MobiDB-lite"/>
    </source>
</evidence>
<keyword evidence="2" id="KW-0677">Repeat</keyword>
<protein>
    <submittedName>
        <fullName evidence="8">RBM28 protein</fullName>
    </submittedName>
</protein>
<feature type="non-terminal residue" evidence="8">
    <location>
        <position position="1"/>
    </location>
</feature>
<name>A0A852BW35_9PICI</name>
<dbReference type="InterPro" id="IPR051945">
    <property type="entry name" value="RRM_MRD1_RNA_proc_ribogen"/>
</dbReference>
<proteinExistence type="predicted"/>
<feature type="compositionally biased region" description="Basic and acidic residues" evidence="6">
    <location>
        <begin position="239"/>
        <end position="267"/>
    </location>
</feature>
<comment type="caution">
    <text evidence="8">The sequence shown here is derived from an EMBL/GenBank/DDBJ whole genome shotgun (WGS) entry which is preliminary data.</text>
</comment>
<feature type="domain" description="RRM" evidence="7">
    <location>
        <begin position="1"/>
        <end position="82"/>
    </location>
</feature>
<dbReference type="EMBL" id="WBNM01008817">
    <property type="protein sequence ID" value="NXP72175.1"/>
    <property type="molecule type" value="Genomic_DNA"/>
</dbReference>
<gene>
    <name evidence="8" type="primary">Rbm28</name>
    <name evidence="8" type="ORF">RAMSUL_R14699</name>
</gene>